<feature type="domain" description="ABC transporter" evidence="9">
    <location>
        <begin position="262"/>
        <end position="510"/>
    </location>
</feature>
<dbReference type="Gene3D" id="3.40.50.300">
    <property type="entry name" value="P-loop containing nucleotide triphosphate hydrolases"/>
    <property type="match status" value="2"/>
</dbReference>
<feature type="domain" description="ABC transporter" evidence="9">
    <location>
        <begin position="17"/>
        <end position="257"/>
    </location>
</feature>
<reference evidence="10 11" key="1">
    <citation type="journal article" date="2020" name="Int. J. Syst. Evol. Microbiol.">
        <title>Reclassification of Streptomyces castelarensis and Streptomyces sporoclivatus as later heterotypic synonyms of Streptomyces antimycoticus.</title>
        <authorList>
            <person name="Komaki H."/>
            <person name="Tamura T."/>
        </authorList>
    </citation>
    <scope>NUCLEOTIDE SEQUENCE [LARGE SCALE GENOMIC DNA]</scope>
    <source>
        <strain evidence="10 11">NBRC 12839</strain>
    </source>
</reference>
<gene>
    <name evidence="10" type="primary">rbsA2_1</name>
    <name evidence="10" type="ORF">SANT12839_004420</name>
</gene>
<dbReference type="Pfam" id="PF00005">
    <property type="entry name" value="ABC_tran"/>
    <property type="match status" value="2"/>
</dbReference>
<keyword evidence="2" id="KW-1003">Cell membrane</keyword>
<evidence type="ECO:0000256" key="3">
    <source>
        <dbReference type="ARBA" id="ARBA00022597"/>
    </source>
</evidence>
<dbReference type="PROSITE" id="PS50893">
    <property type="entry name" value="ABC_TRANSPORTER_2"/>
    <property type="match status" value="2"/>
</dbReference>
<comment type="caution">
    <text evidence="10">The sequence shown here is derived from an EMBL/GenBank/DDBJ whole genome shotgun (WGS) entry which is preliminary data.</text>
</comment>
<keyword evidence="7" id="KW-1278">Translocase</keyword>
<evidence type="ECO:0000259" key="9">
    <source>
        <dbReference type="PROSITE" id="PS50893"/>
    </source>
</evidence>
<evidence type="ECO:0000313" key="10">
    <source>
        <dbReference type="EMBL" id="GDY39560.1"/>
    </source>
</evidence>
<evidence type="ECO:0000313" key="11">
    <source>
        <dbReference type="Proteomes" id="UP000299290"/>
    </source>
</evidence>
<dbReference type="Proteomes" id="UP000299290">
    <property type="component" value="Unassembled WGS sequence"/>
</dbReference>
<evidence type="ECO:0000256" key="6">
    <source>
        <dbReference type="ARBA" id="ARBA00022840"/>
    </source>
</evidence>
<dbReference type="RefSeq" id="WP_137963746.1">
    <property type="nucleotide sequence ID" value="NZ_BJHV01000001.1"/>
</dbReference>
<dbReference type="InterPro" id="IPR050107">
    <property type="entry name" value="ABC_carbohydrate_import_ATPase"/>
</dbReference>
<keyword evidence="8" id="KW-0472">Membrane</keyword>
<dbReference type="PROSITE" id="PS00211">
    <property type="entry name" value="ABC_TRANSPORTER_1"/>
    <property type="match status" value="1"/>
</dbReference>
<dbReference type="SUPFAM" id="SSF52540">
    <property type="entry name" value="P-loop containing nucleoside triphosphate hydrolases"/>
    <property type="match status" value="2"/>
</dbReference>
<dbReference type="InterPro" id="IPR003439">
    <property type="entry name" value="ABC_transporter-like_ATP-bd"/>
</dbReference>
<name>A0A4D4JXI7_9ACTN</name>
<dbReference type="GO" id="GO:0005524">
    <property type="term" value="F:ATP binding"/>
    <property type="evidence" value="ECO:0007669"/>
    <property type="project" value="UniProtKB-KW"/>
</dbReference>
<keyword evidence="1" id="KW-0813">Transport</keyword>
<dbReference type="CDD" id="cd03215">
    <property type="entry name" value="ABC_Carb_Monos_II"/>
    <property type="match status" value="1"/>
</dbReference>
<dbReference type="CDD" id="cd03216">
    <property type="entry name" value="ABC_Carb_Monos_I"/>
    <property type="match status" value="1"/>
</dbReference>
<dbReference type="InterPro" id="IPR003593">
    <property type="entry name" value="AAA+_ATPase"/>
</dbReference>
<keyword evidence="11" id="KW-1185">Reference proteome</keyword>
<organism evidence="10 11">
    <name type="scientific">Streptomyces antimycoticus</name>
    <dbReference type="NCBI Taxonomy" id="68175"/>
    <lineage>
        <taxon>Bacteria</taxon>
        <taxon>Bacillati</taxon>
        <taxon>Actinomycetota</taxon>
        <taxon>Actinomycetes</taxon>
        <taxon>Kitasatosporales</taxon>
        <taxon>Streptomycetaceae</taxon>
        <taxon>Streptomyces</taxon>
        <taxon>Streptomyces violaceusniger group</taxon>
    </lineage>
</organism>
<dbReference type="InterPro" id="IPR017871">
    <property type="entry name" value="ABC_transporter-like_CS"/>
</dbReference>
<dbReference type="PANTHER" id="PTHR43790">
    <property type="entry name" value="CARBOHYDRATE TRANSPORT ATP-BINDING PROTEIN MG119-RELATED"/>
    <property type="match status" value="1"/>
</dbReference>
<evidence type="ECO:0000256" key="7">
    <source>
        <dbReference type="ARBA" id="ARBA00022967"/>
    </source>
</evidence>
<keyword evidence="5" id="KW-0547">Nucleotide-binding</keyword>
<dbReference type="PANTHER" id="PTHR43790:SF3">
    <property type="entry name" value="D-ALLOSE IMPORT ATP-BINDING PROTEIN ALSA-RELATED"/>
    <property type="match status" value="1"/>
</dbReference>
<keyword evidence="3" id="KW-0762">Sugar transport</keyword>
<dbReference type="SMART" id="SM00382">
    <property type="entry name" value="AAA"/>
    <property type="match status" value="2"/>
</dbReference>
<evidence type="ECO:0000256" key="1">
    <source>
        <dbReference type="ARBA" id="ARBA00022448"/>
    </source>
</evidence>
<keyword evidence="6 10" id="KW-0067">ATP-binding</keyword>
<sequence>MTANTSRQVPGTDDPAMVLRGLRRHYPGTKALDWHDDTSLTIDRGRVHGLLGENGAGKSTLLSVIAGLSPLSAGSMELLGQPYAPDSVVRARRSGVEIVLQEPGLVPSLTVAENFLLGRGPVASRAGILLPGRTVRAVGDALQEIAPHISPRTRAGSLSLEDRKLVELARAMHFKPSVLLVDEMSACLGHTRLELLFNALRRLRDDGVAIVYISHYLEEIHRVCDTVTVLKDGRLVETLPARTDTNTLTRLMVGRDVAATLYRTDRTANAGGERVLAVDGLTLANSYRDISFTLRAGEILGIGGLVGCGSQELARTLFGDLRADAGSIAVADAPFAPAGPREAIGRGVAYVPPDRDREGVILRLSILQNILLPTLRKRSRLGLYPGRSDSGISTRMISDLVIRCRGASDVPFHLSGGNRQKIVIAKWLVDPPKVLILHNPTRGIDVGAKSEIYALIQRLAQAGTAILLLSDELPELLGMSDRILVLRRGAMTYEAHREDQPTEELLVSRMI</sequence>
<dbReference type="EMBL" id="BJHV01000001">
    <property type="protein sequence ID" value="GDY39560.1"/>
    <property type="molecule type" value="Genomic_DNA"/>
</dbReference>
<dbReference type="InterPro" id="IPR027417">
    <property type="entry name" value="P-loop_NTPase"/>
</dbReference>
<evidence type="ECO:0000256" key="8">
    <source>
        <dbReference type="ARBA" id="ARBA00023136"/>
    </source>
</evidence>
<evidence type="ECO:0000256" key="4">
    <source>
        <dbReference type="ARBA" id="ARBA00022737"/>
    </source>
</evidence>
<protein>
    <submittedName>
        <fullName evidence="10">Ribose import ATP-binding protein RbsA 2</fullName>
    </submittedName>
</protein>
<evidence type="ECO:0000256" key="2">
    <source>
        <dbReference type="ARBA" id="ARBA00022475"/>
    </source>
</evidence>
<proteinExistence type="predicted"/>
<accession>A0A4D4JXI7</accession>
<evidence type="ECO:0000256" key="5">
    <source>
        <dbReference type="ARBA" id="ARBA00022741"/>
    </source>
</evidence>
<keyword evidence="4" id="KW-0677">Repeat</keyword>
<dbReference type="AlphaFoldDB" id="A0A4D4JXI7"/>
<dbReference type="GO" id="GO:0016887">
    <property type="term" value="F:ATP hydrolysis activity"/>
    <property type="evidence" value="ECO:0007669"/>
    <property type="project" value="InterPro"/>
</dbReference>